<proteinExistence type="predicted"/>
<evidence type="ECO:0000256" key="1">
    <source>
        <dbReference type="SAM" id="MobiDB-lite"/>
    </source>
</evidence>
<sequence length="84" mass="8886">MAGMRFPAFPSDVLELRDVREVPGVHEVPGGRAFPNGVSRTVRVPVPASRRFGVTASFDRLGPQAGSGDPDVSRSVDAAGRPSR</sequence>
<evidence type="ECO:0000313" key="3">
    <source>
        <dbReference type="Proteomes" id="UP000502665"/>
    </source>
</evidence>
<reference evidence="2" key="1">
    <citation type="submission" date="2020-03" db="EMBL/GenBank/DDBJ databases">
        <title>Molecular networking-based the target discovery of potent antiproliferative macrolactams: 5/6/7/16 polycyclic ansamycins and glycosylated trienomycin from Streptomyces cacaoi subsp. asoensis.</title>
        <authorList>
            <person name="Liu L.-L."/>
        </authorList>
    </citation>
    <scope>NUCLEOTIDE SEQUENCE [LARGE SCALE GENOMIC DNA]</scope>
    <source>
        <strain evidence="2">H2S5</strain>
    </source>
</reference>
<accession>A0A6M4WPY1</accession>
<organism evidence="2 3">
    <name type="scientific">Streptomyces asoensis</name>
    <dbReference type="NCBI Taxonomy" id="249586"/>
    <lineage>
        <taxon>Bacteria</taxon>
        <taxon>Bacillati</taxon>
        <taxon>Actinomycetota</taxon>
        <taxon>Actinomycetes</taxon>
        <taxon>Kitasatosporales</taxon>
        <taxon>Streptomycetaceae</taxon>
        <taxon>Streptomyces</taxon>
    </lineage>
</organism>
<evidence type="ECO:0000313" key="2">
    <source>
        <dbReference type="EMBL" id="QJS99945.1"/>
    </source>
</evidence>
<dbReference type="EMBL" id="CP049838">
    <property type="protein sequence ID" value="QJS99945.1"/>
    <property type="molecule type" value="Genomic_DNA"/>
</dbReference>
<dbReference type="AlphaFoldDB" id="A0A6M4WPY1"/>
<keyword evidence="3" id="KW-1185">Reference proteome</keyword>
<feature type="region of interest" description="Disordered" evidence="1">
    <location>
        <begin position="57"/>
        <end position="84"/>
    </location>
</feature>
<name>A0A6M4WPY1_9ACTN</name>
<gene>
    <name evidence="2" type="ORF">G9272_06325</name>
</gene>
<dbReference type="Proteomes" id="UP000502665">
    <property type="component" value="Chromosome"/>
</dbReference>
<protein>
    <submittedName>
        <fullName evidence="2">Uncharacterized protein</fullName>
    </submittedName>
</protein>
<dbReference type="RefSeq" id="WP_171395601.1">
    <property type="nucleotide sequence ID" value="NZ_CP049838.1"/>
</dbReference>